<name>A0ABQ7UQE9_SOLTU</name>
<dbReference type="EMBL" id="JAIVGD010000018">
    <property type="protein sequence ID" value="KAH0754055.1"/>
    <property type="molecule type" value="Genomic_DNA"/>
</dbReference>
<evidence type="ECO:0000313" key="1">
    <source>
        <dbReference type="EMBL" id="KAH0754055.1"/>
    </source>
</evidence>
<keyword evidence="2" id="KW-1185">Reference proteome</keyword>
<proteinExistence type="predicted"/>
<dbReference type="Proteomes" id="UP000826656">
    <property type="component" value="Unassembled WGS sequence"/>
</dbReference>
<protein>
    <submittedName>
        <fullName evidence="1">Uncharacterized protein</fullName>
    </submittedName>
</protein>
<gene>
    <name evidence="1" type="ORF">KY290_024325</name>
</gene>
<comment type="caution">
    <text evidence="1">The sequence shown here is derived from an EMBL/GenBank/DDBJ whole genome shotgun (WGS) entry which is preliminary data.</text>
</comment>
<accession>A0ABQ7UQE9</accession>
<sequence>MQRERGTHLVSYNPKEEMLRKVVNVYGSGTEATRYIPSFYSLKTVMGDKFSSLKCLSEDSDSLEYFFCLTPSRI</sequence>
<reference evidence="1 2" key="1">
    <citation type="journal article" date="2021" name="bioRxiv">
        <title>Chromosome-scale and haplotype-resolved genome assembly of a tetraploid potato cultivar.</title>
        <authorList>
            <person name="Sun H."/>
            <person name="Jiao W.-B."/>
            <person name="Krause K."/>
            <person name="Campoy J.A."/>
            <person name="Goel M."/>
            <person name="Folz-Donahue K."/>
            <person name="Kukat C."/>
            <person name="Huettel B."/>
            <person name="Schneeberger K."/>
        </authorList>
    </citation>
    <scope>NUCLEOTIDE SEQUENCE [LARGE SCALE GENOMIC DNA]</scope>
    <source>
        <strain evidence="1">SolTubOtavaFocal</strain>
        <tissue evidence="1">Leaves</tissue>
    </source>
</reference>
<evidence type="ECO:0000313" key="2">
    <source>
        <dbReference type="Proteomes" id="UP000826656"/>
    </source>
</evidence>
<organism evidence="1 2">
    <name type="scientific">Solanum tuberosum</name>
    <name type="common">Potato</name>
    <dbReference type="NCBI Taxonomy" id="4113"/>
    <lineage>
        <taxon>Eukaryota</taxon>
        <taxon>Viridiplantae</taxon>
        <taxon>Streptophyta</taxon>
        <taxon>Embryophyta</taxon>
        <taxon>Tracheophyta</taxon>
        <taxon>Spermatophyta</taxon>
        <taxon>Magnoliopsida</taxon>
        <taxon>eudicotyledons</taxon>
        <taxon>Gunneridae</taxon>
        <taxon>Pentapetalae</taxon>
        <taxon>asterids</taxon>
        <taxon>lamiids</taxon>
        <taxon>Solanales</taxon>
        <taxon>Solanaceae</taxon>
        <taxon>Solanoideae</taxon>
        <taxon>Solaneae</taxon>
        <taxon>Solanum</taxon>
    </lineage>
</organism>